<gene>
    <name evidence="1" type="ORF">BGTH12_LOCUS100</name>
</gene>
<dbReference type="AlphaFoldDB" id="A0A9W4GAT3"/>
<proteinExistence type="predicted"/>
<comment type="caution">
    <text evidence="1">The sequence shown here is derived from an EMBL/GenBank/DDBJ whole genome shotgun (WGS) entry which is preliminary data.</text>
</comment>
<name>A0A9W4GAT3_BLUGR</name>
<protein>
    <submittedName>
        <fullName evidence="1">BgTH12-04403</fullName>
    </submittedName>
</protein>
<evidence type="ECO:0000313" key="2">
    <source>
        <dbReference type="Proteomes" id="UP000683417"/>
    </source>
</evidence>
<accession>A0A9W4GAT3</accession>
<sequence>MSTPKYCNHSFNIIKSETTLIQWACYICHSGPHWLIFQCKYCNLKTCRPCASKGFYPHQYMPKIAGYVI</sequence>
<dbReference type="EMBL" id="CAJHIT010000001">
    <property type="protein sequence ID" value="CAD6498742.1"/>
    <property type="molecule type" value="Genomic_DNA"/>
</dbReference>
<dbReference type="Proteomes" id="UP000683417">
    <property type="component" value="Unassembled WGS sequence"/>
</dbReference>
<organism evidence="1 2">
    <name type="scientific">Blumeria graminis f. sp. triticale</name>
    <dbReference type="NCBI Taxonomy" id="1689686"/>
    <lineage>
        <taxon>Eukaryota</taxon>
        <taxon>Fungi</taxon>
        <taxon>Dikarya</taxon>
        <taxon>Ascomycota</taxon>
        <taxon>Pezizomycotina</taxon>
        <taxon>Leotiomycetes</taxon>
        <taxon>Erysiphales</taxon>
        <taxon>Erysiphaceae</taxon>
        <taxon>Blumeria</taxon>
    </lineage>
</organism>
<reference evidence="1" key="1">
    <citation type="submission" date="2020-10" db="EMBL/GenBank/DDBJ databases">
        <authorList>
            <person name="Muller C M."/>
        </authorList>
    </citation>
    <scope>NUCLEOTIDE SEQUENCE</scope>
    <source>
        <strain evidence="1">THUN-12</strain>
    </source>
</reference>
<evidence type="ECO:0000313" key="1">
    <source>
        <dbReference type="EMBL" id="CAD6498742.1"/>
    </source>
</evidence>